<evidence type="ECO:0000259" key="2">
    <source>
        <dbReference type="PROSITE" id="PS50110"/>
    </source>
</evidence>
<dbReference type="PANTHER" id="PTHR37299:SF1">
    <property type="entry name" value="STAGE 0 SPORULATION PROTEIN A HOMOLOG"/>
    <property type="match status" value="1"/>
</dbReference>
<feature type="modified residue" description="4-aspartylphosphate" evidence="1">
    <location>
        <position position="52"/>
    </location>
</feature>
<dbReference type="InterPro" id="IPR001789">
    <property type="entry name" value="Sig_transdc_resp-reg_receiver"/>
</dbReference>
<organism evidence="4 5">
    <name type="scientific">Polaribacter batillariae</name>
    <dbReference type="NCBI Taxonomy" id="2808900"/>
    <lineage>
        <taxon>Bacteria</taxon>
        <taxon>Pseudomonadati</taxon>
        <taxon>Bacteroidota</taxon>
        <taxon>Flavobacteriia</taxon>
        <taxon>Flavobacteriales</taxon>
        <taxon>Flavobacteriaceae</taxon>
    </lineage>
</organism>
<dbReference type="SMART" id="SM00850">
    <property type="entry name" value="LytTR"/>
    <property type="match status" value="1"/>
</dbReference>
<evidence type="ECO:0000256" key="1">
    <source>
        <dbReference type="PROSITE-ProRule" id="PRU00169"/>
    </source>
</evidence>
<dbReference type="Pfam" id="PF04397">
    <property type="entry name" value="LytTR"/>
    <property type="match status" value="1"/>
</dbReference>
<reference evidence="4 5" key="1">
    <citation type="submission" date="2021-03" db="EMBL/GenBank/DDBJ databases">
        <title>Complete genome of Polaribacter_sp.G4M1.</title>
        <authorList>
            <person name="Jeong S.W."/>
            <person name="Bae J.W."/>
        </authorList>
    </citation>
    <scope>NUCLEOTIDE SEQUENCE [LARGE SCALE GENOMIC DNA]</scope>
    <source>
        <strain evidence="4 5">G4M1</strain>
    </source>
</reference>
<feature type="domain" description="HTH LytTR-type" evidence="3">
    <location>
        <begin position="133"/>
        <end position="231"/>
    </location>
</feature>
<sequence>MNCIIIDDDASARLIIRQLCKQTKLKVKEEFSSAIDAIKYLNSNSIEVIFLDIHMPTFSGFDFIKTLKISPQIILTTSDKTFALEAFEYDSVVDYLLKPIKLERFLKTTAKLCKTSTNKNVNESLIVENKDFIFVHVDKRLVKIDVPEILLIEAKGDYIKIKTAKKNYIVHSTLKKIEEKLPLQMFMRIHRSYIINTSKIIDIEDNTVLIEKHVVPISRSHKSKLMEKLNLL</sequence>
<dbReference type="Gene3D" id="2.40.50.1020">
    <property type="entry name" value="LytTr DNA-binding domain"/>
    <property type="match status" value="1"/>
</dbReference>
<accession>A0ABX7T160</accession>
<dbReference type="PROSITE" id="PS50110">
    <property type="entry name" value="RESPONSE_REGULATORY"/>
    <property type="match status" value="1"/>
</dbReference>
<dbReference type="Proteomes" id="UP000663935">
    <property type="component" value="Chromosome"/>
</dbReference>
<dbReference type="InterPro" id="IPR046947">
    <property type="entry name" value="LytR-like"/>
</dbReference>
<dbReference type="PANTHER" id="PTHR37299">
    <property type="entry name" value="TRANSCRIPTIONAL REGULATOR-RELATED"/>
    <property type="match status" value="1"/>
</dbReference>
<dbReference type="RefSeq" id="WP_207972864.1">
    <property type="nucleotide sequence ID" value="NZ_CP071795.1"/>
</dbReference>
<name>A0ABX7T160_9FLAO</name>
<dbReference type="SMART" id="SM00448">
    <property type="entry name" value="REC"/>
    <property type="match status" value="1"/>
</dbReference>
<dbReference type="Gene3D" id="3.40.50.2300">
    <property type="match status" value="1"/>
</dbReference>
<dbReference type="PROSITE" id="PS50930">
    <property type="entry name" value="HTH_LYTTR"/>
    <property type="match status" value="1"/>
</dbReference>
<evidence type="ECO:0000259" key="3">
    <source>
        <dbReference type="PROSITE" id="PS50930"/>
    </source>
</evidence>
<evidence type="ECO:0000313" key="4">
    <source>
        <dbReference type="EMBL" id="QTD38744.1"/>
    </source>
</evidence>
<dbReference type="InterPro" id="IPR011006">
    <property type="entry name" value="CheY-like_superfamily"/>
</dbReference>
<evidence type="ECO:0000313" key="5">
    <source>
        <dbReference type="Proteomes" id="UP000663935"/>
    </source>
</evidence>
<keyword evidence="1" id="KW-0597">Phosphoprotein</keyword>
<keyword evidence="5" id="KW-1185">Reference proteome</keyword>
<dbReference type="SUPFAM" id="SSF52172">
    <property type="entry name" value="CheY-like"/>
    <property type="match status" value="1"/>
</dbReference>
<feature type="domain" description="Response regulatory" evidence="2">
    <location>
        <begin position="2"/>
        <end position="113"/>
    </location>
</feature>
<dbReference type="Pfam" id="PF00072">
    <property type="entry name" value="Response_reg"/>
    <property type="match status" value="1"/>
</dbReference>
<dbReference type="EMBL" id="CP071795">
    <property type="protein sequence ID" value="QTD38744.1"/>
    <property type="molecule type" value="Genomic_DNA"/>
</dbReference>
<proteinExistence type="predicted"/>
<gene>
    <name evidence="4" type="ORF">JL193_05615</name>
</gene>
<dbReference type="InterPro" id="IPR007492">
    <property type="entry name" value="LytTR_DNA-bd_dom"/>
</dbReference>
<protein>
    <submittedName>
        <fullName evidence="4">Response regulator transcription factor</fullName>
    </submittedName>
</protein>